<dbReference type="RefSeq" id="WP_114402879.1">
    <property type="nucleotide sequence ID" value="NZ_QPGB01000003.1"/>
</dbReference>
<dbReference type="CDD" id="cd05254">
    <property type="entry name" value="dTDP_HR_like_SDR_e"/>
    <property type="match status" value="1"/>
</dbReference>
<feature type="domain" description="RmlD-like substrate binding" evidence="7">
    <location>
        <begin position="4"/>
        <end position="316"/>
    </location>
</feature>
<evidence type="ECO:0000313" key="9">
    <source>
        <dbReference type="Proteomes" id="UP000252357"/>
    </source>
</evidence>
<dbReference type="SUPFAM" id="SSF51735">
    <property type="entry name" value="NAD(P)-binding Rossmann-fold domains"/>
    <property type="match status" value="1"/>
</dbReference>
<protein>
    <recommendedName>
        <fullName evidence="4 6">dTDP-4-dehydrorhamnose reductase</fullName>
        <ecNumber evidence="3 6">1.1.1.133</ecNumber>
    </recommendedName>
</protein>
<evidence type="ECO:0000259" key="7">
    <source>
        <dbReference type="Pfam" id="PF04321"/>
    </source>
</evidence>
<keyword evidence="6 8" id="KW-0560">Oxidoreductase</keyword>
<comment type="cofactor">
    <cofactor evidence="6">
        <name>Mg(2+)</name>
        <dbReference type="ChEBI" id="CHEBI:18420"/>
    </cofactor>
    <text evidence="6">Binds 1 Mg(2+) ion per monomer.</text>
</comment>
<sequence length="322" mass="35230">MTAMRLLLLGKSGRLGRSLLASRSQQRSLDPRSVCLYAPDRQACDLAQTPTAPTADSPLQQTLATFKPTHIINAAAYTAVDRAETEPALAHTLNCAVPNCLAHYAAASGAYLIHYSTDYVFDGSGTDAWPETAHCAVDQALSVYGRTKAAGDQTLLNSPAVVLILRSGWLFGHTGPDFVKTVLRLAHQAPPLKIVNDQWGTPTPTQWLAHLTWEALSAHWQGRPWPARLYHCSARGETTWYDYACWILDCAHQGGWPLQHRAGDIIGIGSDAAGRLAQRPRNARLDCRRLDALNLVTPNLQRPDWRQAVAACVQDLNGDLID</sequence>
<dbReference type="EC" id="1.1.1.133" evidence="3 6"/>
<accession>A0A368L2R0</accession>
<name>A0A368L2R0_9BURK</name>
<reference evidence="8 9" key="1">
    <citation type="journal article" date="2018" name="Int. J. Syst. Evol. Microbiol.">
        <title>Parvibium lacunae gen. nov., sp. nov., a new member of the family Alcaligenaceae isolated from a freshwater pond.</title>
        <authorList>
            <person name="Chen W.M."/>
            <person name="Xie P.B."/>
            <person name="Hsu M.Y."/>
            <person name="Sheu S.Y."/>
        </authorList>
    </citation>
    <scope>NUCLEOTIDE SEQUENCE [LARGE SCALE GENOMIC DNA]</scope>
    <source>
        <strain evidence="8 9">KMB9</strain>
    </source>
</reference>
<dbReference type="PANTHER" id="PTHR10491:SF4">
    <property type="entry name" value="METHIONINE ADENOSYLTRANSFERASE 2 SUBUNIT BETA"/>
    <property type="match status" value="1"/>
</dbReference>
<keyword evidence="6" id="KW-0521">NADP</keyword>
<comment type="function">
    <text evidence="6">Catalyzes the reduction of dTDP-6-deoxy-L-lyxo-4-hexulose to yield dTDP-L-rhamnose.</text>
</comment>
<evidence type="ECO:0000256" key="4">
    <source>
        <dbReference type="ARBA" id="ARBA00017099"/>
    </source>
</evidence>
<evidence type="ECO:0000256" key="2">
    <source>
        <dbReference type="ARBA" id="ARBA00010944"/>
    </source>
</evidence>
<dbReference type="InterPro" id="IPR029903">
    <property type="entry name" value="RmlD-like-bd"/>
</dbReference>
<evidence type="ECO:0000256" key="5">
    <source>
        <dbReference type="ARBA" id="ARBA00048200"/>
    </source>
</evidence>
<dbReference type="AlphaFoldDB" id="A0A368L2R0"/>
<comment type="caution">
    <text evidence="8">The sequence shown here is derived from an EMBL/GenBank/DDBJ whole genome shotgun (WGS) entry which is preliminary data.</text>
</comment>
<dbReference type="GO" id="GO:0005829">
    <property type="term" value="C:cytosol"/>
    <property type="evidence" value="ECO:0007669"/>
    <property type="project" value="TreeGrafter"/>
</dbReference>
<dbReference type="Gene3D" id="3.40.50.720">
    <property type="entry name" value="NAD(P)-binding Rossmann-like Domain"/>
    <property type="match status" value="1"/>
</dbReference>
<dbReference type="Gene3D" id="3.90.25.10">
    <property type="entry name" value="UDP-galactose 4-epimerase, domain 1"/>
    <property type="match status" value="1"/>
</dbReference>
<dbReference type="Pfam" id="PF04321">
    <property type="entry name" value="RmlD_sub_bind"/>
    <property type="match status" value="1"/>
</dbReference>
<dbReference type="Proteomes" id="UP000252357">
    <property type="component" value="Unassembled WGS sequence"/>
</dbReference>
<evidence type="ECO:0000256" key="6">
    <source>
        <dbReference type="RuleBase" id="RU364082"/>
    </source>
</evidence>
<keyword evidence="9" id="KW-1185">Reference proteome</keyword>
<evidence type="ECO:0000256" key="1">
    <source>
        <dbReference type="ARBA" id="ARBA00004781"/>
    </source>
</evidence>
<dbReference type="UniPathway" id="UPA00124"/>
<dbReference type="InterPro" id="IPR005913">
    <property type="entry name" value="dTDP_dehydrorham_reduct"/>
</dbReference>
<proteinExistence type="inferred from homology"/>
<gene>
    <name evidence="8" type="primary">rfbD</name>
    <name evidence="8" type="ORF">DU000_08015</name>
</gene>
<comment type="similarity">
    <text evidence="2 6">Belongs to the dTDP-4-dehydrorhamnose reductase family.</text>
</comment>
<evidence type="ECO:0000313" key="8">
    <source>
        <dbReference type="EMBL" id="RCS57398.1"/>
    </source>
</evidence>
<dbReference type="GO" id="GO:0008831">
    <property type="term" value="F:dTDP-4-dehydrorhamnose reductase activity"/>
    <property type="evidence" value="ECO:0007669"/>
    <property type="project" value="UniProtKB-EC"/>
</dbReference>
<comment type="catalytic activity">
    <reaction evidence="5 6">
        <text>dTDP-beta-L-rhamnose + NADP(+) = dTDP-4-dehydro-beta-L-rhamnose + NADPH + H(+)</text>
        <dbReference type="Rhea" id="RHEA:21796"/>
        <dbReference type="ChEBI" id="CHEBI:15378"/>
        <dbReference type="ChEBI" id="CHEBI:57510"/>
        <dbReference type="ChEBI" id="CHEBI:57783"/>
        <dbReference type="ChEBI" id="CHEBI:58349"/>
        <dbReference type="ChEBI" id="CHEBI:62830"/>
        <dbReference type="EC" id="1.1.1.133"/>
    </reaction>
</comment>
<dbReference type="GO" id="GO:0019305">
    <property type="term" value="P:dTDP-rhamnose biosynthetic process"/>
    <property type="evidence" value="ECO:0007669"/>
    <property type="project" value="UniProtKB-UniPathway"/>
</dbReference>
<organism evidence="8 9">
    <name type="scientific">Parvibium lacunae</name>
    <dbReference type="NCBI Taxonomy" id="1888893"/>
    <lineage>
        <taxon>Bacteria</taxon>
        <taxon>Pseudomonadati</taxon>
        <taxon>Pseudomonadota</taxon>
        <taxon>Betaproteobacteria</taxon>
        <taxon>Burkholderiales</taxon>
        <taxon>Alcaligenaceae</taxon>
        <taxon>Parvibium</taxon>
    </lineage>
</organism>
<dbReference type="EMBL" id="QPGB01000003">
    <property type="protein sequence ID" value="RCS57398.1"/>
    <property type="molecule type" value="Genomic_DNA"/>
</dbReference>
<comment type="pathway">
    <text evidence="1 6">Carbohydrate biosynthesis; dTDP-L-rhamnose biosynthesis.</text>
</comment>
<dbReference type="PANTHER" id="PTHR10491">
    <property type="entry name" value="DTDP-4-DEHYDRORHAMNOSE REDUCTASE"/>
    <property type="match status" value="1"/>
</dbReference>
<dbReference type="OrthoDB" id="9803892at2"/>
<dbReference type="InterPro" id="IPR036291">
    <property type="entry name" value="NAD(P)-bd_dom_sf"/>
</dbReference>
<evidence type="ECO:0000256" key="3">
    <source>
        <dbReference type="ARBA" id="ARBA00012929"/>
    </source>
</evidence>
<dbReference type="NCBIfam" id="TIGR01214">
    <property type="entry name" value="rmlD"/>
    <property type="match status" value="1"/>
</dbReference>